<keyword evidence="4" id="KW-0808">Transferase</keyword>
<dbReference type="PANTHER" id="PTHR43586">
    <property type="entry name" value="CYSTEINE DESULFURASE"/>
    <property type="match status" value="1"/>
</dbReference>
<dbReference type="Pfam" id="PF00266">
    <property type="entry name" value="Aminotran_5"/>
    <property type="match status" value="1"/>
</dbReference>
<dbReference type="RefSeq" id="WP_091071866.1">
    <property type="nucleotide sequence ID" value="NZ_FMDM01000023.1"/>
</dbReference>
<organism evidence="8 9">
    <name type="scientific">Micromonospora humi</name>
    <dbReference type="NCBI Taxonomy" id="745366"/>
    <lineage>
        <taxon>Bacteria</taxon>
        <taxon>Bacillati</taxon>
        <taxon>Actinomycetota</taxon>
        <taxon>Actinomycetes</taxon>
        <taxon>Micromonosporales</taxon>
        <taxon>Micromonosporaceae</taxon>
        <taxon>Micromonospora</taxon>
    </lineage>
</organism>
<dbReference type="InterPro" id="IPR010970">
    <property type="entry name" value="Cys_dSase_SufS"/>
</dbReference>
<evidence type="ECO:0000256" key="1">
    <source>
        <dbReference type="ARBA" id="ARBA00001933"/>
    </source>
</evidence>
<dbReference type="PANTHER" id="PTHR43586:SF8">
    <property type="entry name" value="CYSTEINE DESULFURASE 1, CHLOROPLASTIC"/>
    <property type="match status" value="1"/>
</dbReference>
<dbReference type="AlphaFoldDB" id="A0A1C5K838"/>
<dbReference type="InterPro" id="IPR015424">
    <property type="entry name" value="PyrdxlP-dep_Trfase"/>
</dbReference>
<dbReference type="GO" id="GO:0006534">
    <property type="term" value="P:cysteine metabolic process"/>
    <property type="evidence" value="ECO:0007669"/>
    <property type="project" value="InterPro"/>
</dbReference>
<evidence type="ECO:0000256" key="6">
    <source>
        <dbReference type="ARBA" id="ARBA00050776"/>
    </source>
</evidence>
<dbReference type="SUPFAM" id="SSF53383">
    <property type="entry name" value="PLP-dependent transferases"/>
    <property type="match status" value="1"/>
</dbReference>
<dbReference type="EMBL" id="FMDM01000023">
    <property type="protein sequence ID" value="SCG78942.1"/>
    <property type="molecule type" value="Genomic_DNA"/>
</dbReference>
<dbReference type="GO" id="GO:0030170">
    <property type="term" value="F:pyridoxal phosphate binding"/>
    <property type="evidence" value="ECO:0007669"/>
    <property type="project" value="InterPro"/>
</dbReference>
<dbReference type="EC" id="2.8.1.7" evidence="3"/>
<dbReference type="NCBIfam" id="TIGR01979">
    <property type="entry name" value="sufS"/>
    <property type="match status" value="1"/>
</dbReference>
<dbReference type="GO" id="GO:0031071">
    <property type="term" value="F:cysteine desulfurase activity"/>
    <property type="evidence" value="ECO:0007669"/>
    <property type="project" value="UniProtKB-EC"/>
</dbReference>
<dbReference type="Gene3D" id="3.90.1150.10">
    <property type="entry name" value="Aspartate Aminotransferase, domain 1"/>
    <property type="match status" value="1"/>
</dbReference>
<proteinExistence type="inferred from homology"/>
<evidence type="ECO:0000313" key="9">
    <source>
        <dbReference type="Proteomes" id="UP000199360"/>
    </source>
</evidence>
<evidence type="ECO:0000256" key="5">
    <source>
        <dbReference type="ARBA" id="ARBA00022898"/>
    </source>
</evidence>
<evidence type="ECO:0000256" key="4">
    <source>
        <dbReference type="ARBA" id="ARBA00022679"/>
    </source>
</evidence>
<dbReference type="InterPro" id="IPR015422">
    <property type="entry name" value="PyrdxlP-dep_Trfase_small"/>
</dbReference>
<protein>
    <recommendedName>
        <fullName evidence="3">cysteine desulfurase</fullName>
        <ecNumber evidence="3">2.8.1.7</ecNumber>
    </recommendedName>
</protein>
<evidence type="ECO:0000259" key="7">
    <source>
        <dbReference type="Pfam" id="PF00266"/>
    </source>
</evidence>
<evidence type="ECO:0000256" key="2">
    <source>
        <dbReference type="ARBA" id="ARBA00010447"/>
    </source>
</evidence>
<keyword evidence="5" id="KW-0663">Pyridoxal phosphate</keyword>
<dbReference type="STRING" id="745366.GA0070213_12352"/>
<comment type="cofactor">
    <cofactor evidence="1">
        <name>pyridoxal 5'-phosphate</name>
        <dbReference type="ChEBI" id="CHEBI:597326"/>
    </cofactor>
</comment>
<keyword evidence="9" id="KW-1185">Reference proteome</keyword>
<dbReference type="CDD" id="cd06453">
    <property type="entry name" value="SufS_like"/>
    <property type="match status" value="1"/>
</dbReference>
<dbReference type="InterPro" id="IPR015421">
    <property type="entry name" value="PyrdxlP-dep_Trfase_major"/>
</dbReference>
<evidence type="ECO:0000313" key="8">
    <source>
        <dbReference type="EMBL" id="SCG78942.1"/>
    </source>
</evidence>
<evidence type="ECO:0000256" key="3">
    <source>
        <dbReference type="ARBA" id="ARBA00012239"/>
    </source>
</evidence>
<dbReference type="OrthoDB" id="9804366at2"/>
<dbReference type="Gene3D" id="3.40.640.10">
    <property type="entry name" value="Type I PLP-dependent aspartate aminotransferase-like (Major domain)"/>
    <property type="match status" value="1"/>
</dbReference>
<dbReference type="InterPro" id="IPR000192">
    <property type="entry name" value="Aminotrans_V_dom"/>
</dbReference>
<accession>A0A1C5K838</accession>
<dbReference type="Proteomes" id="UP000199360">
    <property type="component" value="Unassembled WGS sequence"/>
</dbReference>
<sequence>MTSSSIAIPAGMPQYDDVPRFDVAAVRADFPILDREVNGHPLVYLDSANTSHKPRQVLDVLTEHYARHNANVSRSVHTLGTEATEAYEGARAKIAAFLNAPSVDEVVFTKNSTEAINVVAYAFSNASLRADADERFRLGPGDEIVISEMEHHSNIVPWQLLAERTGATLRWFPVTDGGRLDESGLDDLVTERTKIVSLVHTSNILGTVNATARITERVRQVGALLLLDCSQSVPHQPIDVVDLDADFIVFTGHKMCGPTGIGVLWGRGELLAAMPPVMGGGSMIETVTMARTTFAAPPARFEAGTPPIAEAVALGAAVDYLTGVGMRAIQWHEKELTAYALDALATVPGLRIFGPSVPVGRGGTISFALGDVHPHDVGQVLDSLGVQVRVGHHCAKPVCARFGVPAMTRASFYLYTTTAEIDALVAGLDQVRKVFA</sequence>
<feature type="domain" description="Aminotransferase class V" evidence="7">
    <location>
        <begin position="43"/>
        <end position="424"/>
    </location>
</feature>
<comment type="similarity">
    <text evidence="2">Belongs to the class-V pyridoxal-phosphate-dependent aminotransferase family. Csd subfamily.</text>
</comment>
<gene>
    <name evidence="8" type="ORF">GA0070213_12352</name>
</gene>
<reference evidence="9" key="1">
    <citation type="submission" date="2016-06" db="EMBL/GenBank/DDBJ databases">
        <authorList>
            <person name="Varghese N."/>
            <person name="Submissions Spin"/>
        </authorList>
    </citation>
    <scope>NUCLEOTIDE SEQUENCE [LARGE SCALE GENOMIC DNA]</scope>
    <source>
        <strain evidence="9">DSM 45647</strain>
    </source>
</reference>
<comment type="catalytic activity">
    <reaction evidence="6">
        <text>(sulfur carrier)-H + L-cysteine = (sulfur carrier)-SH + L-alanine</text>
        <dbReference type="Rhea" id="RHEA:43892"/>
        <dbReference type="Rhea" id="RHEA-COMP:14737"/>
        <dbReference type="Rhea" id="RHEA-COMP:14739"/>
        <dbReference type="ChEBI" id="CHEBI:29917"/>
        <dbReference type="ChEBI" id="CHEBI:35235"/>
        <dbReference type="ChEBI" id="CHEBI:57972"/>
        <dbReference type="ChEBI" id="CHEBI:64428"/>
        <dbReference type="EC" id="2.8.1.7"/>
    </reaction>
</comment>
<name>A0A1C5K838_9ACTN</name>